<accession>A0A699K3W2</accession>
<feature type="non-terminal residue" evidence="1">
    <location>
        <position position="1"/>
    </location>
</feature>
<name>A0A699K3W2_TANCI</name>
<evidence type="ECO:0000313" key="1">
    <source>
        <dbReference type="EMBL" id="GFA70062.1"/>
    </source>
</evidence>
<protein>
    <submittedName>
        <fullName evidence="1">Uncharacterized protein</fullName>
    </submittedName>
</protein>
<organism evidence="1">
    <name type="scientific">Tanacetum cinerariifolium</name>
    <name type="common">Dalmatian daisy</name>
    <name type="synonym">Chrysanthemum cinerariifolium</name>
    <dbReference type="NCBI Taxonomy" id="118510"/>
    <lineage>
        <taxon>Eukaryota</taxon>
        <taxon>Viridiplantae</taxon>
        <taxon>Streptophyta</taxon>
        <taxon>Embryophyta</taxon>
        <taxon>Tracheophyta</taxon>
        <taxon>Spermatophyta</taxon>
        <taxon>Magnoliopsida</taxon>
        <taxon>eudicotyledons</taxon>
        <taxon>Gunneridae</taxon>
        <taxon>Pentapetalae</taxon>
        <taxon>asterids</taxon>
        <taxon>campanulids</taxon>
        <taxon>Asterales</taxon>
        <taxon>Asteraceae</taxon>
        <taxon>Asteroideae</taxon>
        <taxon>Anthemideae</taxon>
        <taxon>Anthemidinae</taxon>
        <taxon>Tanacetum</taxon>
    </lineage>
</organism>
<comment type="caution">
    <text evidence="1">The sequence shown here is derived from an EMBL/GenBank/DDBJ whole genome shotgun (WGS) entry which is preliminary data.</text>
</comment>
<dbReference type="AlphaFoldDB" id="A0A699K3W2"/>
<sequence>VTAVRHFLNAVSSKLMLFGLTIDATHLMLLGHKTSVSIKKSNDVVRLQALIDRKKVIIIDDTIRQALRLDDVAGIDFLPNKEILLS</sequence>
<proteinExistence type="predicted"/>
<dbReference type="EMBL" id="BKCJ010471441">
    <property type="protein sequence ID" value="GFA70062.1"/>
    <property type="molecule type" value="Genomic_DNA"/>
</dbReference>
<reference evidence="1" key="1">
    <citation type="journal article" date="2019" name="Sci. Rep.">
        <title>Draft genome of Tanacetum cinerariifolium, the natural source of mosquito coil.</title>
        <authorList>
            <person name="Yamashiro T."/>
            <person name="Shiraishi A."/>
            <person name="Satake H."/>
            <person name="Nakayama K."/>
        </authorList>
    </citation>
    <scope>NUCLEOTIDE SEQUENCE</scope>
</reference>
<gene>
    <name evidence="1" type="ORF">Tci_642034</name>
</gene>